<dbReference type="AlphaFoldDB" id="A0A4R2GNF8"/>
<dbReference type="EMBL" id="SLWK01000001">
    <property type="protein sequence ID" value="TCO10803.1"/>
    <property type="molecule type" value="Genomic_DNA"/>
</dbReference>
<dbReference type="InterPro" id="IPR040475">
    <property type="entry name" value="SGBP_B_XBD"/>
</dbReference>
<evidence type="ECO:0000313" key="3">
    <source>
        <dbReference type="EMBL" id="TCO10803.1"/>
    </source>
</evidence>
<dbReference type="PROSITE" id="PS51257">
    <property type="entry name" value="PROKAR_LIPOPROTEIN"/>
    <property type="match status" value="1"/>
</dbReference>
<dbReference type="GO" id="GO:0030247">
    <property type="term" value="F:polysaccharide binding"/>
    <property type="evidence" value="ECO:0007669"/>
    <property type="project" value="InterPro"/>
</dbReference>
<dbReference type="OrthoDB" id="660167at2"/>
<evidence type="ECO:0000313" key="4">
    <source>
        <dbReference type="Proteomes" id="UP000295221"/>
    </source>
</evidence>
<name>A0A4R2GNF8_9BACT</name>
<feature type="domain" description="IPT/TIG" evidence="1">
    <location>
        <begin position="376"/>
        <end position="453"/>
    </location>
</feature>
<feature type="domain" description="IPT/TIG" evidence="1">
    <location>
        <begin position="213"/>
        <end position="277"/>
    </location>
</feature>
<dbReference type="Pfam" id="PF01833">
    <property type="entry name" value="TIG"/>
    <property type="match status" value="2"/>
</dbReference>
<sequence length="720" mass="77482">MQDILKKYGRFSFYTLLLSTLMAGVLLTSCEKDDDDERSDRIELLSYGPMPIARGAELRFIGNNLDKVTAIILPDNIEIAASQFTKRERSLLALIVPQNAVEGLVVLKTPQGDITTKTPIGFSEPISIESFSPGTIKPGSELTITGDYLNLVGEIIFTDRIAVDSSQFVSQSREELKLIVPAEAQTGIIALSNGAEDPIIIYSDEQLTVIVSTIESVTPNPVKAETELSIKGADLDLVVQIRFAGDQVVNADDFESQSDEEIVVVVPESAQDGVGSIVMASEIKVTFPEALTMAVPTISEVTPMTLKNGESISVSGDHLDLVIAVTFAGGVEGEIISHTESTMTIVTPETAITGEVLFHTRAEKSVSGGDIVFVDPVFTSFSPVEAQANNTVVITGENLDLVKNVWFTGNMQGEITAQGETEITVLIPVGSQSGKITLEALNGVMVESSSDFTILTNLPDITGYKQARAEPGKILTILGENMSLIKELVFPGGIFATAYGLKTETKVEVYVPAGVTIGEGQIRMITYEGEEGLLPTIFFGSVDPIYDPNLVFFDFNGTGKDSWWGNAINSGPEDNPDTSADGTPYWRVNGMSGTGWWDGLFFRNSSNNYSAEGVDVNTWAVRFDLKTFESFPTEGNLSVRLGGGGDTHFYDFNLNNAMGFADTNGWITVTLPLSGFLHESTGNPLSDAALGGSEFGMIWRSGVSVNVNIGIDNVRFEPIP</sequence>
<dbReference type="Pfam" id="PF18329">
    <property type="entry name" value="SGBP_B_XBD"/>
    <property type="match status" value="1"/>
</dbReference>
<keyword evidence="4" id="KW-1185">Reference proteome</keyword>
<evidence type="ECO:0000259" key="2">
    <source>
        <dbReference type="Pfam" id="PF18329"/>
    </source>
</evidence>
<comment type="caution">
    <text evidence="3">The sequence shown here is derived from an EMBL/GenBank/DDBJ whole genome shotgun (WGS) entry which is preliminary data.</text>
</comment>
<dbReference type="InterPro" id="IPR013783">
    <property type="entry name" value="Ig-like_fold"/>
</dbReference>
<protein>
    <submittedName>
        <fullName evidence="3">IPT/TIG domain-containing protein</fullName>
    </submittedName>
</protein>
<proteinExistence type="predicted"/>
<accession>A0A4R2GNF8</accession>
<dbReference type="Gene3D" id="2.60.40.10">
    <property type="entry name" value="Immunoglobulins"/>
    <property type="match status" value="6"/>
</dbReference>
<gene>
    <name evidence="3" type="ORF">EV194_101435</name>
</gene>
<feature type="domain" description="Surface glycan-binding protein B xyloglucan binding" evidence="2">
    <location>
        <begin position="546"/>
        <end position="718"/>
    </location>
</feature>
<dbReference type="CDD" id="cd00102">
    <property type="entry name" value="IPT"/>
    <property type="match status" value="2"/>
</dbReference>
<dbReference type="RefSeq" id="WP_132431595.1">
    <property type="nucleotide sequence ID" value="NZ_SLWK01000001.1"/>
</dbReference>
<dbReference type="SUPFAM" id="SSF81296">
    <property type="entry name" value="E set domains"/>
    <property type="match status" value="2"/>
</dbReference>
<evidence type="ECO:0000259" key="1">
    <source>
        <dbReference type="Pfam" id="PF01833"/>
    </source>
</evidence>
<dbReference type="InterPro" id="IPR002909">
    <property type="entry name" value="IPT_dom"/>
</dbReference>
<dbReference type="Proteomes" id="UP000295221">
    <property type="component" value="Unassembled WGS sequence"/>
</dbReference>
<dbReference type="InterPro" id="IPR014756">
    <property type="entry name" value="Ig_E-set"/>
</dbReference>
<reference evidence="3 4" key="1">
    <citation type="submission" date="2019-03" db="EMBL/GenBank/DDBJ databases">
        <title>Genomic Encyclopedia of Type Strains, Phase IV (KMG-IV): sequencing the most valuable type-strain genomes for metagenomic binning, comparative biology and taxonomic classification.</title>
        <authorList>
            <person name="Goeker M."/>
        </authorList>
    </citation>
    <scope>NUCLEOTIDE SEQUENCE [LARGE SCALE GENOMIC DNA]</scope>
    <source>
        <strain evidence="3 4">DSM 24179</strain>
    </source>
</reference>
<organism evidence="3 4">
    <name type="scientific">Natronoflexus pectinivorans</name>
    <dbReference type="NCBI Taxonomy" id="682526"/>
    <lineage>
        <taxon>Bacteria</taxon>
        <taxon>Pseudomonadati</taxon>
        <taxon>Bacteroidota</taxon>
        <taxon>Bacteroidia</taxon>
        <taxon>Marinilabiliales</taxon>
        <taxon>Marinilabiliaceae</taxon>
        <taxon>Natronoflexus</taxon>
    </lineage>
</organism>